<name>A0A167NWQ2_PHYB8</name>
<feature type="compositionally biased region" description="Low complexity" evidence="5">
    <location>
        <begin position="571"/>
        <end position="585"/>
    </location>
</feature>
<dbReference type="InterPro" id="IPR021740">
    <property type="entry name" value="Velvet"/>
</dbReference>
<evidence type="ECO:0000313" key="7">
    <source>
        <dbReference type="EMBL" id="OAD76771.1"/>
    </source>
</evidence>
<protein>
    <recommendedName>
        <fullName evidence="6">Velvet domain-containing protein</fullName>
    </recommendedName>
</protein>
<feature type="region of interest" description="Disordered" evidence="5">
    <location>
        <begin position="313"/>
        <end position="396"/>
    </location>
</feature>
<dbReference type="OrthoDB" id="5599552at2759"/>
<evidence type="ECO:0000256" key="5">
    <source>
        <dbReference type="SAM" id="MobiDB-lite"/>
    </source>
</evidence>
<organism evidence="7 8">
    <name type="scientific">Phycomyces blakesleeanus (strain ATCC 8743b / DSM 1359 / FGSC 10004 / NBRC 33097 / NRRL 1555)</name>
    <dbReference type="NCBI Taxonomy" id="763407"/>
    <lineage>
        <taxon>Eukaryota</taxon>
        <taxon>Fungi</taxon>
        <taxon>Fungi incertae sedis</taxon>
        <taxon>Mucoromycota</taxon>
        <taxon>Mucoromycotina</taxon>
        <taxon>Mucoromycetes</taxon>
        <taxon>Mucorales</taxon>
        <taxon>Phycomycetaceae</taxon>
        <taxon>Phycomyces</taxon>
    </lineage>
</organism>
<feature type="compositionally biased region" description="Basic residues" evidence="5">
    <location>
        <begin position="586"/>
        <end position="607"/>
    </location>
</feature>
<dbReference type="PANTHER" id="PTHR33572">
    <property type="entry name" value="SPORE DEVELOPMENT REGULATOR VOSA"/>
    <property type="match status" value="1"/>
</dbReference>
<keyword evidence="2" id="KW-0805">Transcription regulation</keyword>
<evidence type="ECO:0000256" key="4">
    <source>
        <dbReference type="ARBA" id="ARBA00023242"/>
    </source>
</evidence>
<keyword evidence="4" id="KW-0539">Nucleus</keyword>
<dbReference type="AlphaFoldDB" id="A0A167NWQ2"/>
<dbReference type="GeneID" id="29000061"/>
<dbReference type="InParanoid" id="A0A167NWQ2"/>
<dbReference type="InterPro" id="IPR038491">
    <property type="entry name" value="Velvet_dom_sf"/>
</dbReference>
<gene>
    <name evidence="7" type="ORF">PHYBLDRAFT_185845</name>
</gene>
<comment type="subcellular location">
    <subcellularLocation>
        <location evidence="1">Nucleus</location>
    </subcellularLocation>
</comment>
<dbReference type="Proteomes" id="UP000077315">
    <property type="component" value="Unassembled WGS sequence"/>
</dbReference>
<dbReference type="RefSeq" id="XP_018294811.1">
    <property type="nucleotide sequence ID" value="XM_018439155.1"/>
</dbReference>
<dbReference type="Gene3D" id="2.60.40.3960">
    <property type="entry name" value="Velvet domain"/>
    <property type="match status" value="1"/>
</dbReference>
<evidence type="ECO:0000256" key="2">
    <source>
        <dbReference type="ARBA" id="ARBA00023015"/>
    </source>
</evidence>
<keyword evidence="3" id="KW-0804">Transcription</keyword>
<dbReference type="EMBL" id="KV440975">
    <property type="protein sequence ID" value="OAD76771.1"/>
    <property type="molecule type" value="Genomic_DNA"/>
</dbReference>
<keyword evidence="8" id="KW-1185">Reference proteome</keyword>
<sequence length="629" mass="70183">MAMLEKPISEIVDGQAIQSTSSCTYRFIPSTCSYLAEQRNYQLIMRQEPQRAKMSVINERDRRPIEPPPILQLNWLNCSTEETKKYLQSPFYFMVANLMKANDTTKALDSHEYLSGSTVSSLYRLRDVDNTDGGFFVFGDLAVKKDGYYRLQFNLFEIMDGTVQNRKTMLSEVFVVHLPKKFPGAIEATFLSRTFSDQGVKMRIRKEHRLQTRKRKAERQIDSDMADVKRVVVTDQEPISGQRTSCQNEVLFGRWQSNVGVTSRSLGQTGPIETIHQASSMSAVNPFNPGGEGRLRYKDLTSRFRYYPKQHENKGFYEPMDTSNSISTSTSTSTNTSISLSNSLSSSTIGTPNSPSGDIGGNTNDGEPLAQDTSEFPSPISRTHSVTSEAPEQLSWSPASNDMMKIERLASHGCGSPSSGGAWHLTNNSSSNSNSNSDSYQDTPDLFHNSSNSPPSPTPTAYTVQSPPTLIHQAPSSEAHLASYHFTASDRRPTQSYASEDTHPLSHIHYAATKNEHWGERLPPLRAIMEDQHTDQHSLHTHVAPLELPAIITSGNPHRLGADSSSSSFLPTLFPSYVPQSNQQPKKQHQHQYQHNHTHNHNHHNHQSRQTPHSMSGQDVGGIFAQCSI</sequence>
<dbReference type="GO" id="GO:0005634">
    <property type="term" value="C:nucleus"/>
    <property type="evidence" value="ECO:0007669"/>
    <property type="project" value="UniProtKB-SubCell"/>
</dbReference>
<reference evidence="8" key="1">
    <citation type="submission" date="2015-06" db="EMBL/GenBank/DDBJ databases">
        <title>Expansion of signal transduction pathways in fungi by whole-genome duplication.</title>
        <authorList>
            <consortium name="DOE Joint Genome Institute"/>
            <person name="Corrochano L.M."/>
            <person name="Kuo A."/>
            <person name="Marcet-Houben M."/>
            <person name="Polaino S."/>
            <person name="Salamov A."/>
            <person name="Villalobos J.M."/>
            <person name="Alvarez M.I."/>
            <person name="Avalos J."/>
            <person name="Benito E.P."/>
            <person name="Benoit I."/>
            <person name="Burger G."/>
            <person name="Camino L.P."/>
            <person name="Canovas D."/>
            <person name="Cerda-Olmedo E."/>
            <person name="Cheng J.-F."/>
            <person name="Dominguez A."/>
            <person name="Elias M."/>
            <person name="Eslava A.P."/>
            <person name="Glaser F."/>
            <person name="Grimwood J."/>
            <person name="Gutierrez G."/>
            <person name="Heitman J."/>
            <person name="Henrissat B."/>
            <person name="Iturriaga E.A."/>
            <person name="Lang B.F."/>
            <person name="Lavin J.L."/>
            <person name="Lee S."/>
            <person name="Li W."/>
            <person name="Lindquist E."/>
            <person name="Lopez-Garcia S."/>
            <person name="Luque E.M."/>
            <person name="Marcos A.T."/>
            <person name="Martin J."/>
            <person name="McCluskey K."/>
            <person name="Medina H.R."/>
            <person name="Miralles-Duran A."/>
            <person name="Miyazaki A."/>
            <person name="Munoz-Torres E."/>
            <person name="Oguiza J.A."/>
            <person name="Ohm R."/>
            <person name="Olmedo M."/>
            <person name="Orejas M."/>
            <person name="Ortiz-Castellanos L."/>
            <person name="Pisabarro A.G."/>
            <person name="Rodriguez-Romero J."/>
            <person name="Ruiz-Herrera J."/>
            <person name="Ruiz-Vazquez R."/>
            <person name="Sanz C."/>
            <person name="Schackwitz W."/>
            <person name="Schmutz J."/>
            <person name="Shahriari M."/>
            <person name="Shelest E."/>
            <person name="Silva-Franco F."/>
            <person name="Soanes D."/>
            <person name="Syed K."/>
            <person name="Tagua V.G."/>
            <person name="Talbot N.J."/>
            <person name="Thon M."/>
            <person name="De vries R.P."/>
            <person name="Wiebenga A."/>
            <person name="Yadav J.S."/>
            <person name="Braun E.L."/>
            <person name="Baker S."/>
            <person name="Garre V."/>
            <person name="Horwitz B."/>
            <person name="Torres-Martinez S."/>
            <person name="Idnurm A."/>
            <person name="Herrera-Estrella A."/>
            <person name="Gabaldon T."/>
            <person name="Grigoriev I.V."/>
        </authorList>
    </citation>
    <scope>NUCLEOTIDE SEQUENCE [LARGE SCALE GENOMIC DNA]</scope>
    <source>
        <strain evidence="8">NRRL 1555(-)</strain>
    </source>
</reference>
<dbReference type="Pfam" id="PF11754">
    <property type="entry name" value="Velvet"/>
    <property type="match status" value="2"/>
</dbReference>
<feature type="compositionally biased region" description="Polar residues" evidence="5">
    <location>
        <begin position="350"/>
        <end position="396"/>
    </location>
</feature>
<accession>A0A167NWQ2</accession>
<dbReference type="PANTHER" id="PTHR33572:SF18">
    <property type="entry name" value="SPORE DEVELOPMENT REGULATOR VOSA"/>
    <property type="match status" value="1"/>
</dbReference>
<feature type="domain" description="Velvet" evidence="6">
    <location>
        <begin position="36"/>
        <end position="205"/>
    </location>
</feature>
<feature type="region of interest" description="Disordered" evidence="5">
    <location>
        <begin position="410"/>
        <end position="466"/>
    </location>
</feature>
<dbReference type="VEuPathDB" id="FungiDB:PHYBLDRAFT_185845"/>
<feature type="compositionally biased region" description="Low complexity" evidence="5">
    <location>
        <begin position="322"/>
        <end position="349"/>
    </location>
</feature>
<dbReference type="PROSITE" id="PS51821">
    <property type="entry name" value="VELVET"/>
    <property type="match status" value="1"/>
</dbReference>
<feature type="compositionally biased region" description="Low complexity" evidence="5">
    <location>
        <begin position="427"/>
        <end position="437"/>
    </location>
</feature>
<evidence type="ECO:0000313" key="8">
    <source>
        <dbReference type="Proteomes" id="UP000077315"/>
    </source>
</evidence>
<feature type="region of interest" description="Disordered" evidence="5">
    <location>
        <begin position="571"/>
        <end position="621"/>
    </location>
</feature>
<dbReference type="InterPro" id="IPR037525">
    <property type="entry name" value="Velvet_dom"/>
</dbReference>
<dbReference type="STRING" id="763407.A0A167NWQ2"/>
<evidence type="ECO:0000259" key="6">
    <source>
        <dbReference type="PROSITE" id="PS51821"/>
    </source>
</evidence>
<evidence type="ECO:0000256" key="1">
    <source>
        <dbReference type="ARBA" id="ARBA00004123"/>
    </source>
</evidence>
<proteinExistence type="predicted"/>
<evidence type="ECO:0000256" key="3">
    <source>
        <dbReference type="ARBA" id="ARBA00023163"/>
    </source>
</evidence>